<name>A0A9P9DS57_9HYPO</name>
<gene>
    <name evidence="1" type="ORF">EDB81DRAFT_765672</name>
</gene>
<dbReference type="Proteomes" id="UP000738349">
    <property type="component" value="Unassembled WGS sequence"/>
</dbReference>
<sequence length="186" mass="20349">MSDAVVGLSQWVHCHGRGCEHTHDQVHPQTHCVLKAPTNPSGPPEGEDDFLGPAAQERYRVTPYRRGYLFRGPAGTGKAMLTLSIAGCFGLNIYAVTLSVGDSVSEDVVHRASWALHYSFGRRRRCRQVKAAQGMASLSALLDAIDGLRDGHIAIITTRHIERLDGALVQPGRVDVETELRLADRE</sequence>
<dbReference type="PANTHER" id="PTHR23070">
    <property type="entry name" value="BCS1 AAA-TYPE ATPASE"/>
    <property type="match status" value="1"/>
</dbReference>
<dbReference type="EMBL" id="JAGMUV010000022">
    <property type="protein sequence ID" value="KAH7124283.1"/>
    <property type="molecule type" value="Genomic_DNA"/>
</dbReference>
<dbReference type="SUPFAM" id="SSF52540">
    <property type="entry name" value="P-loop containing nucleoside triphosphate hydrolases"/>
    <property type="match status" value="1"/>
</dbReference>
<accession>A0A9P9DS57</accession>
<dbReference type="InterPro" id="IPR050747">
    <property type="entry name" value="Mitochondrial_chaperone_BCS1"/>
</dbReference>
<evidence type="ECO:0000313" key="1">
    <source>
        <dbReference type="EMBL" id="KAH7124283.1"/>
    </source>
</evidence>
<dbReference type="Gene3D" id="3.40.50.300">
    <property type="entry name" value="P-loop containing nucleotide triphosphate hydrolases"/>
    <property type="match status" value="2"/>
</dbReference>
<proteinExistence type="predicted"/>
<reference evidence="1" key="1">
    <citation type="journal article" date="2021" name="Nat. Commun.">
        <title>Genetic determinants of endophytism in the Arabidopsis root mycobiome.</title>
        <authorList>
            <person name="Mesny F."/>
            <person name="Miyauchi S."/>
            <person name="Thiergart T."/>
            <person name="Pickel B."/>
            <person name="Atanasova L."/>
            <person name="Karlsson M."/>
            <person name="Huettel B."/>
            <person name="Barry K.W."/>
            <person name="Haridas S."/>
            <person name="Chen C."/>
            <person name="Bauer D."/>
            <person name="Andreopoulos W."/>
            <person name="Pangilinan J."/>
            <person name="LaButti K."/>
            <person name="Riley R."/>
            <person name="Lipzen A."/>
            <person name="Clum A."/>
            <person name="Drula E."/>
            <person name="Henrissat B."/>
            <person name="Kohler A."/>
            <person name="Grigoriev I.V."/>
            <person name="Martin F.M."/>
            <person name="Hacquard S."/>
        </authorList>
    </citation>
    <scope>NUCLEOTIDE SEQUENCE</scope>
    <source>
        <strain evidence="1">MPI-CAGE-AT-0147</strain>
    </source>
</reference>
<organism evidence="1 2">
    <name type="scientific">Dactylonectria macrodidyma</name>
    <dbReference type="NCBI Taxonomy" id="307937"/>
    <lineage>
        <taxon>Eukaryota</taxon>
        <taxon>Fungi</taxon>
        <taxon>Dikarya</taxon>
        <taxon>Ascomycota</taxon>
        <taxon>Pezizomycotina</taxon>
        <taxon>Sordariomycetes</taxon>
        <taxon>Hypocreomycetidae</taxon>
        <taxon>Hypocreales</taxon>
        <taxon>Nectriaceae</taxon>
        <taxon>Dactylonectria</taxon>
    </lineage>
</organism>
<evidence type="ECO:0000313" key="2">
    <source>
        <dbReference type="Proteomes" id="UP000738349"/>
    </source>
</evidence>
<comment type="caution">
    <text evidence="1">The sequence shown here is derived from an EMBL/GenBank/DDBJ whole genome shotgun (WGS) entry which is preliminary data.</text>
</comment>
<evidence type="ECO:0008006" key="3">
    <source>
        <dbReference type="Google" id="ProtNLM"/>
    </source>
</evidence>
<dbReference type="InterPro" id="IPR027417">
    <property type="entry name" value="P-loop_NTPase"/>
</dbReference>
<dbReference type="AlphaFoldDB" id="A0A9P9DS57"/>
<dbReference type="OrthoDB" id="10251412at2759"/>
<protein>
    <recommendedName>
        <fullName evidence="3">ATPase AAA-type core domain-containing protein</fullName>
    </recommendedName>
</protein>
<keyword evidence="2" id="KW-1185">Reference proteome</keyword>